<reference evidence="2" key="2">
    <citation type="submission" date="2018-10" db="UniProtKB">
        <authorList>
            <consortium name="EnsemblPlants"/>
        </authorList>
    </citation>
    <scope>IDENTIFICATION</scope>
</reference>
<dbReference type="Gramene" id="TraesNOR3D03G01847850.1">
    <property type="protein sequence ID" value="TraesNOR3D03G01847850.1"/>
    <property type="gene ID" value="TraesNOR3D03G01847850"/>
</dbReference>
<dbReference type="Gramene" id="TraesLAC3D03G01762520.1">
    <property type="protein sequence ID" value="TraesLAC3D03G01762520.1"/>
    <property type="gene ID" value="TraesLAC3D03G01762520"/>
</dbReference>
<keyword evidence="1" id="KW-0812">Transmembrane</keyword>
<dbReference type="RefSeq" id="XP_044352916.1">
    <property type="nucleotide sequence ID" value="XM_044496981.1"/>
</dbReference>
<dbReference type="Gramene" id="TraesRN3D0100181600.1">
    <property type="protein sequence ID" value="TraesRN3D0100181600.1"/>
    <property type="gene ID" value="TraesRN3D0100181600"/>
</dbReference>
<dbReference type="EnsemblPlants" id="TraesCS3D02G085300.1">
    <property type="protein sequence ID" value="TraesCS3D02G085300.1"/>
    <property type="gene ID" value="TraesCS3D02G085300"/>
</dbReference>
<keyword evidence="1" id="KW-1133">Transmembrane helix</keyword>
<dbReference type="Gramene" id="TraesARI3D03G01853320.1">
    <property type="protein sequence ID" value="TraesARI3D03G01853320.1"/>
    <property type="gene ID" value="TraesARI3D03G01853320"/>
</dbReference>
<name>A0A3B6GRI8_WHEAT</name>
<dbReference type="Gramene" id="TraesJUL3D03G01839220.1">
    <property type="protein sequence ID" value="TraesJUL3D03G01839220.1"/>
    <property type="gene ID" value="TraesJUL3D03G01839220"/>
</dbReference>
<dbReference type="GeneID" id="123074024"/>
<dbReference type="Gramene" id="TraesCAD_scaffold_051937_01G000100.1">
    <property type="protein sequence ID" value="TraesCAD_scaffold_051937_01G000100.1"/>
    <property type="gene ID" value="TraesCAD_scaffold_051937_01G000100"/>
</dbReference>
<dbReference type="Gramene" id="TraesCS3D03G0168200.1">
    <property type="protein sequence ID" value="TraesCS3D03G0168200.1.CDS"/>
    <property type="gene ID" value="TraesCS3D03G0168200"/>
</dbReference>
<dbReference type="OMA" id="FAVMVPR"/>
<keyword evidence="3" id="KW-1185">Reference proteome</keyword>
<dbReference type="Gramene" id="TraesROB_scaffold_055618_01G000400.1">
    <property type="protein sequence ID" value="TraesROB_scaffold_055618_01G000400.1"/>
    <property type="gene ID" value="TraesROB_scaffold_055618_01G000400"/>
</dbReference>
<dbReference type="Gramene" id="TraesWEE_scaffold_056413_01G000400.1">
    <property type="protein sequence ID" value="TraesWEE_scaffold_056413_01G000400.1"/>
    <property type="gene ID" value="TraesWEE_scaffold_056413_01G000400"/>
</dbReference>
<sequence length="106" mass="11869">MPAYDVRCSLLEEGRLPAVAPRLVPKPKRTNPPWVRAIRAFGNTACVLFIVFILAFMVPRSRDKNHLRLFFNCAIPVLLSLGFPVMAYILTMDVDDQPQPQGACNA</sequence>
<protein>
    <submittedName>
        <fullName evidence="2">Uncharacterized protein</fullName>
    </submittedName>
</protein>
<dbReference type="OrthoDB" id="674523at2759"/>
<dbReference type="Proteomes" id="UP000019116">
    <property type="component" value="Chromosome 3D"/>
</dbReference>
<feature type="transmembrane region" description="Helical" evidence="1">
    <location>
        <begin position="69"/>
        <end position="90"/>
    </location>
</feature>
<dbReference type="Gramene" id="TraesLDM3D03G01819130.1">
    <property type="protein sequence ID" value="TraesLDM3D03G01819130.1"/>
    <property type="gene ID" value="TraesLDM3D03G01819130"/>
</dbReference>
<evidence type="ECO:0000313" key="2">
    <source>
        <dbReference type="EnsemblPlants" id="TraesCS3D02G085300.1"/>
    </source>
</evidence>
<organism evidence="2">
    <name type="scientific">Triticum aestivum</name>
    <name type="common">Wheat</name>
    <dbReference type="NCBI Taxonomy" id="4565"/>
    <lineage>
        <taxon>Eukaryota</taxon>
        <taxon>Viridiplantae</taxon>
        <taxon>Streptophyta</taxon>
        <taxon>Embryophyta</taxon>
        <taxon>Tracheophyta</taxon>
        <taxon>Spermatophyta</taxon>
        <taxon>Magnoliopsida</taxon>
        <taxon>Liliopsida</taxon>
        <taxon>Poales</taxon>
        <taxon>Poaceae</taxon>
        <taxon>BOP clade</taxon>
        <taxon>Pooideae</taxon>
        <taxon>Triticodae</taxon>
        <taxon>Triticeae</taxon>
        <taxon>Triticinae</taxon>
        <taxon>Triticum</taxon>
    </lineage>
</organism>
<evidence type="ECO:0000256" key="1">
    <source>
        <dbReference type="SAM" id="Phobius"/>
    </source>
</evidence>
<dbReference type="Gramene" id="TraesCLE_scaffold_052249_01G000100.1">
    <property type="protein sequence ID" value="TraesCLE_scaffold_052249_01G000100.1"/>
    <property type="gene ID" value="TraesCLE_scaffold_052249_01G000100"/>
</dbReference>
<dbReference type="AlphaFoldDB" id="A0A3B6GRI8"/>
<accession>A0A3B6GRI8</accession>
<dbReference type="Gramene" id="TraesJAG3D03G01829460.1">
    <property type="protein sequence ID" value="TraesJAG3D03G01829460.1"/>
    <property type="gene ID" value="TraesJAG3D03G01829460"/>
</dbReference>
<feature type="transmembrane region" description="Helical" evidence="1">
    <location>
        <begin position="37"/>
        <end position="57"/>
    </location>
</feature>
<keyword evidence="1" id="KW-0472">Membrane</keyword>
<dbReference type="Gramene" id="TraesCS3D02G085300.1">
    <property type="protein sequence ID" value="TraesCS3D02G085300.1"/>
    <property type="gene ID" value="TraesCS3D02G085300"/>
</dbReference>
<reference evidence="2" key="1">
    <citation type="submission" date="2018-08" db="EMBL/GenBank/DDBJ databases">
        <authorList>
            <person name="Rossello M."/>
        </authorList>
    </citation>
    <scope>NUCLEOTIDE SEQUENCE [LARGE SCALE GENOMIC DNA]</scope>
    <source>
        <strain evidence="2">cv. Chinese Spring</strain>
    </source>
</reference>
<proteinExistence type="predicted"/>
<gene>
    <name evidence="2" type="primary">LOC123074024</name>
</gene>
<dbReference type="Gramene" id="TraesMAC3D03G01819410.1">
    <property type="protein sequence ID" value="TraesMAC3D03G01819410.1"/>
    <property type="gene ID" value="TraesMAC3D03G01819410"/>
</dbReference>
<evidence type="ECO:0000313" key="3">
    <source>
        <dbReference type="Proteomes" id="UP000019116"/>
    </source>
</evidence>
<dbReference type="Gramene" id="TraesSTA3D03G01815710.1">
    <property type="protein sequence ID" value="TraesSTA3D03G01815710.1"/>
    <property type="gene ID" value="TraesSTA3D03G01815710"/>
</dbReference>
<dbReference type="Gramene" id="TraesPARA_EIv1.0_1069160.1">
    <property type="protein sequence ID" value="TraesPARA_EIv1.0_1069160.1.CDS"/>
    <property type="gene ID" value="TraesPARA_EIv1.0_1069160"/>
</dbReference>